<protein>
    <submittedName>
        <fullName evidence="2">Uncharacterized protein</fullName>
    </submittedName>
</protein>
<evidence type="ECO:0000313" key="2">
    <source>
        <dbReference type="EMBL" id="PVU68343.1"/>
    </source>
</evidence>
<dbReference type="RefSeq" id="WP_228615234.1">
    <property type="nucleotide sequence ID" value="NZ_QEFP02000005.1"/>
</dbReference>
<reference evidence="1" key="3">
    <citation type="submission" date="2017-05" db="EMBL/GenBank/DDBJ databases">
        <authorList>
            <person name="Munson-Mcgee J.H."/>
        </authorList>
    </citation>
    <scope>NUCLEOTIDE SEQUENCE</scope>
    <source>
        <strain evidence="1">SCGC AB-777_F03</strain>
    </source>
</reference>
<comment type="caution">
    <text evidence="2">The sequence shown here is derived from an EMBL/GenBank/DDBJ whole genome shotgun (WGS) entry which is preliminary data.</text>
</comment>
<organism evidence="2">
    <name type="scientific">Nanobsidianus stetteri</name>
    <dbReference type="NCBI Taxonomy" id="1294122"/>
    <lineage>
        <taxon>Archaea</taxon>
        <taxon>Nanobdellota</taxon>
        <taxon>Candidatus Nanoarchaeia</taxon>
        <taxon>Nanoarchaeales</taxon>
        <taxon>Nanopusillaceae</taxon>
        <taxon>Candidatus Nanobsidianus</taxon>
    </lineage>
</organism>
<dbReference type="Proteomes" id="UP000245509">
    <property type="component" value="Unassembled WGS sequence"/>
</dbReference>
<reference evidence="1" key="4">
    <citation type="submission" date="2021-11" db="EMBL/GenBank/DDBJ databases">
        <authorList>
            <person name="Munson-Mcgee J."/>
            <person name="Field E."/>
            <person name="Bateson M."/>
            <person name="Rooney C."/>
            <person name="Stepanauskas R."/>
            <person name="Young M."/>
        </authorList>
    </citation>
    <scope>NUCLEOTIDE SEQUENCE</scope>
    <source>
        <strain evidence="1">SCGC AB-777_F03</strain>
    </source>
</reference>
<dbReference type="EMBL" id="QEFP02000005">
    <property type="protein sequence ID" value="MCC5447006.1"/>
    <property type="molecule type" value="Genomic_DNA"/>
</dbReference>
<dbReference type="AlphaFoldDB" id="A0A2T9WKI8"/>
<evidence type="ECO:0000313" key="1">
    <source>
        <dbReference type="EMBL" id="MCC5447006.1"/>
    </source>
</evidence>
<proteinExistence type="predicted"/>
<accession>A0A2T9WKI8</accession>
<dbReference type="EMBL" id="QEFP01000017">
    <property type="protein sequence ID" value="PVU68343.1"/>
    <property type="molecule type" value="Genomic_DNA"/>
</dbReference>
<sequence length="246" mass="28902">MVDDNIRKGIELAEKFNFDLSLEGFFIFKNNNVILKSSILPSKDLLEKLSKLEDKVEIKLTGDYFEVLWNGKRLKILKPQDFLSNNLYEIVEIIKVLKTKEVEFSGDRIEIIKLIDNYFNSNKLIIESSQDNVIRFNNVKVKDCNEEKLILISMYFSEIIHDVEIYDCEYYLPILHLIITTGGVFYRDKASFLCHQVINPSLNLLKYMLTKNLRNCYIIKSSLIDEEIINKIEEYEKKYSNSSIII</sequence>
<name>A0A2T9WKI8_NANST</name>
<reference evidence="2" key="1">
    <citation type="journal article" date="2015" name="Appl. Environ. Microbiol.">
        <title>Nanoarchaeota, Their Sulfolobales Host, and Nanoarchaeota Virus Distribution across Yellowstone National Park Hot Springs.</title>
        <authorList>
            <person name="Munson-McGee J.H."/>
            <person name="Field E.K."/>
            <person name="Bateson M."/>
            <person name="Rooney C."/>
            <person name="Stepanauskas R."/>
            <person name="Young M.J."/>
        </authorList>
    </citation>
    <scope>NUCLEOTIDE SEQUENCE [LARGE SCALE GENOMIC DNA]</scope>
    <source>
        <strain evidence="2">SCGC AB-777_F03</strain>
    </source>
</reference>
<reference evidence="2" key="2">
    <citation type="submission" date="2017-05" db="EMBL/GenBank/DDBJ databases">
        <authorList>
            <person name="Song R."/>
            <person name="Chenine A.L."/>
            <person name="Ruprecht R.M."/>
        </authorList>
    </citation>
    <scope>NUCLEOTIDE SEQUENCE</scope>
    <source>
        <strain evidence="2">SCGC AB-777_F03</strain>
    </source>
</reference>
<gene>
    <name evidence="1" type="ORF">DDW03_001145</name>
    <name evidence="2" type="ORF">DDW03_02695</name>
</gene>